<evidence type="ECO:0000256" key="7">
    <source>
        <dbReference type="ARBA" id="ARBA00023125"/>
    </source>
</evidence>
<evidence type="ECO:0000256" key="10">
    <source>
        <dbReference type="ARBA" id="ARBA00023242"/>
    </source>
</evidence>
<dbReference type="GO" id="GO:0008270">
    <property type="term" value="F:zinc ion binding"/>
    <property type="evidence" value="ECO:0007669"/>
    <property type="project" value="UniProtKB-KW"/>
</dbReference>
<feature type="domain" description="GATA-type" evidence="13">
    <location>
        <begin position="214"/>
        <end position="269"/>
    </location>
</feature>
<reference evidence="14 15" key="1">
    <citation type="journal article" date="2019" name="Mol. Ecol. Resour.">
        <title>Chromosome-level genome assembly of Triplophysa tibetana, a fish adapted to the harsh high-altitude environment of the Tibetan Plateau.</title>
        <authorList>
            <person name="Yang X."/>
            <person name="Liu H."/>
            <person name="Ma Z."/>
            <person name="Zou Y."/>
            <person name="Zou M."/>
            <person name="Mao Y."/>
            <person name="Li X."/>
            <person name="Wang H."/>
            <person name="Chen T."/>
            <person name="Wang W."/>
            <person name="Yang R."/>
        </authorList>
    </citation>
    <scope>NUCLEOTIDE SEQUENCE [LARGE SCALE GENOMIC DNA]</scope>
    <source>
        <strain evidence="14">TTIB1903HZAU</strain>
        <tissue evidence="14">Muscle</tissue>
    </source>
</reference>
<dbReference type="GO" id="GO:0000981">
    <property type="term" value="F:DNA-binding transcription factor activity, RNA polymerase II-specific"/>
    <property type="evidence" value="ECO:0007669"/>
    <property type="project" value="InterPro"/>
</dbReference>
<comment type="caution">
    <text evidence="14">The sequence shown here is derived from an EMBL/GenBank/DDBJ whole genome shotgun (WGS) entry which is preliminary data.</text>
</comment>
<dbReference type="EMBL" id="SOYY01000012">
    <property type="protein sequence ID" value="KAA0714369.1"/>
    <property type="molecule type" value="Genomic_DNA"/>
</dbReference>
<comment type="subcellular location">
    <subcellularLocation>
        <location evidence="1">Nucleus</location>
    </subcellularLocation>
</comment>
<dbReference type="AlphaFoldDB" id="A0A5A9P013"/>
<feature type="zinc finger region" description="GATA-type 2" evidence="11">
    <location>
        <begin position="274"/>
        <end position="298"/>
    </location>
</feature>
<evidence type="ECO:0000256" key="1">
    <source>
        <dbReference type="ARBA" id="ARBA00004123"/>
    </source>
</evidence>
<dbReference type="GO" id="GO:0000978">
    <property type="term" value="F:RNA polymerase II cis-regulatory region sequence-specific DNA binding"/>
    <property type="evidence" value="ECO:0007669"/>
    <property type="project" value="TreeGrafter"/>
</dbReference>
<feature type="region of interest" description="Disordered" evidence="12">
    <location>
        <begin position="92"/>
        <end position="134"/>
    </location>
</feature>
<feature type="domain" description="GATA-type" evidence="13">
    <location>
        <begin position="268"/>
        <end position="321"/>
    </location>
</feature>
<dbReference type="PANTHER" id="PTHR10071:SF190">
    <property type="entry name" value="ERYTHROID TRANSCRIPTION FACTOR"/>
    <property type="match status" value="1"/>
</dbReference>
<dbReference type="FunFam" id="3.30.50.10:FF:000001">
    <property type="entry name" value="GATA transcription factor (GATAd)"/>
    <property type="match status" value="1"/>
</dbReference>
<evidence type="ECO:0000256" key="6">
    <source>
        <dbReference type="ARBA" id="ARBA00023015"/>
    </source>
</evidence>
<dbReference type="GO" id="GO:0045944">
    <property type="term" value="P:positive regulation of transcription by RNA polymerase II"/>
    <property type="evidence" value="ECO:0007669"/>
    <property type="project" value="TreeGrafter"/>
</dbReference>
<dbReference type="InterPro" id="IPR016374">
    <property type="entry name" value="TF_GATA-2/3"/>
</dbReference>
<keyword evidence="10" id="KW-0539">Nucleus</keyword>
<organism evidence="14 15">
    <name type="scientific">Triplophysa tibetana</name>
    <dbReference type="NCBI Taxonomy" id="1572043"/>
    <lineage>
        <taxon>Eukaryota</taxon>
        <taxon>Metazoa</taxon>
        <taxon>Chordata</taxon>
        <taxon>Craniata</taxon>
        <taxon>Vertebrata</taxon>
        <taxon>Euteleostomi</taxon>
        <taxon>Actinopterygii</taxon>
        <taxon>Neopterygii</taxon>
        <taxon>Teleostei</taxon>
        <taxon>Ostariophysi</taxon>
        <taxon>Cypriniformes</taxon>
        <taxon>Nemacheilidae</taxon>
        <taxon>Triplophysa</taxon>
    </lineage>
</organism>
<evidence type="ECO:0000259" key="13">
    <source>
        <dbReference type="PROSITE" id="PS50114"/>
    </source>
</evidence>
<gene>
    <name evidence="14" type="ORF">E1301_Tti019965</name>
</gene>
<dbReference type="InterPro" id="IPR039355">
    <property type="entry name" value="Transcription_factor_GATA"/>
</dbReference>
<keyword evidence="4 11" id="KW-0863">Zinc-finger</keyword>
<dbReference type="Gene3D" id="3.30.50.10">
    <property type="entry name" value="Erythroid Transcription Factor GATA-1, subunit A"/>
    <property type="match status" value="2"/>
</dbReference>
<dbReference type="InterPro" id="IPR000679">
    <property type="entry name" value="Znf_GATA"/>
</dbReference>
<evidence type="ECO:0000256" key="5">
    <source>
        <dbReference type="ARBA" id="ARBA00022833"/>
    </source>
</evidence>
<evidence type="ECO:0000313" key="15">
    <source>
        <dbReference type="Proteomes" id="UP000324632"/>
    </source>
</evidence>
<sequence>METSVESRWASSSMMSSEMMPTYPSESSYVIHTEDGSTFPFTETDHSSVSAFTSPIHNRGPGAFQHSPVYPIFSSPFLSWLEGSNGPPLTNLHPSSPSSWNNSSFSKTTSSSLHVSKPLSSSKHPRSAPPPALDHKETIGLQESLKVERLSPPGCGEAFGGMYPLSTYSGPHAHPHSQLMSHCGPSVRLSQDYNSSHLFASSPFSPNLPCKMTFSDTRECVNCGATATPLWRRDGTGHYLCNACGLYHKMNGQNRPLIRPKKRLVVSKRTGTQCENCQTSTTTLWRRNSKGEPVCNACGLYFKLHNVNRPLTMKKESIQTRNRKVSTKNRKEKKLSAAEENLYSDYPKSLVSDCDSYSLGVYSHSSLSLPQNTSCHSHATLPYPCHPSAPILPNML</sequence>
<keyword evidence="5 11" id="KW-0862">Zinc</keyword>
<keyword evidence="7" id="KW-0238">DNA-binding</keyword>
<dbReference type="CDD" id="cd00202">
    <property type="entry name" value="ZnF_GATA"/>
    <property type="match status" value="2"/>
</dbReference>
<dbReference type="PROSITE" id="PS00344">
    <property type="entry name" value="GATA_ZN_FINGER_1"/>
    <property type="match status" value="2"/>
</dbReference>
<dbReference type="InterPro" id="IPR013088">
    <property type="entry name" value="Znf_NHR/GATA"/>
</dbReference>
<dbReference type="SUPFAM" id="SSF57716">
    <property type="entry name" value="Glucocorticoid receptor-like (DNA-binding domain)"/>
    <property type="match status" value="2"/>
</dbReference>
<feature type="zinc finger region" description="GATA-type 1" evidence="11">
    <location>
        <begin position="220"/>
        <end position="244"/>
    </location>
</feature>
<dbReference type="PIRSF" id="PIRSF003027">
    <property type="entry name" value="TF_GATA-1/2/3"/>
    <property type="match status" value="1"/>
</dbReference>
<proteinExistence type="predicted"/>
<protein>
    <submittedName>
        <fullName evidence="14">GATA-binding factor 3</fullName>
    </submittedName>
</protein>
<keyword evidence="6" id="KW-0805">Transcription regulation</keyword>
<dbReference type="SMART" id="SM00401">
    <property type="entry name" value="ZnF_GATA"/>
    <property type="match status" value="2"/>
</dbReference>
<evidence type="ECO:0000256" key="3">
    <source>
        <dbReference type="ARBA" id="ARBA00022737"/>
    </source>
</evidence>
<dbReference type="GO" id="GO:0005634">
    <property type="term" value="C:nucleus"/>
    <property type="evidence" value="ECO:0007669"/>
    <property type="project" value="UniProtKB-SubCell"/>
</dbReference>
<evidence type="ECO:0000256" key="2">
    <source>
        <dbReference type="ARBA" id="ARBA00022723"/>
    </source>
</evidence>
<keyword evidence="2 11" id="KW-0479">Metal-binding</keyword>
<name>A0A5A9P013_9TELE</name>
<dbReference type="Proteomes" id="UP000324632">
    <property type="component" value="Chromosome 12"/>
</dbReference>
<dbReference type="PRINTS" id="PR00619">
    <property type="entry name" value="GATAZNFINGER"/>
</dbReference>
<evidence type="ECO:0000256" key="9">
    <source>
        <dbReference type="ARBA" id="ARBA00023163"/>
    </source>
</evidence>
<evidence type="ECO:0000313" key="14">
    <source>
        <dbReference type="EMBL" id="KAA0714369.1"/>
    </source>
</evidence>
<evidence type="ECO:0000256" key="4">
    <source>
        <dbReference type="ARBA" id="ARBA00022771"/>
    </source>
</evidence>
<accession>A0A5A9P013</accession>
<keyword evidence="15" id="KW-1185">Reference proteome</keyword>
<dbReference type="GO" id="GO:0045165">
    <property type="term" value="P:cell fate commitment"/>
    <property type="evidence" value="ECO:0007669"/>
    <property type="project" value="TreeGrafter"/>
</dbReference>
<keyword evidence="3" id="KW-0677">Repeat</keyword>
<keyword evidence="9" id="KW-0804">Transcription</keyword>
<evidence type="ECO:0000256" key="12">
    <source>
        <dbReference type="SAM" id="MobiDB-lite"/>
    </source>
</evidence>
<dbReference type="FunFam" id="3.30.50.10:FF:000032">
    <property type="entry name" value="Transcription factor GATA-3"/>
    <property type="match status" value="1"/>
</dbReference>
<dbReference type="Pfam" id="PF00320">
    <property type="entry name" value="GATA"/>
    <property type="match status" value="2"/>
</dbReference>
<evidence type="ECO:0000256" key="11">
    <source>
        <dbReference type="PIRSR" id="PIRSR003027-1"/>
    </source>
</evidence>
<dbReference type="PANTHER" id="PTHR10071">
    <property type="entry name" value="TRANSCRIPTION FACTOR GATA FAMILY MEMBER"/>
    <property type="match status" value="1"/>
</dbReference>
<dbReference type="GO" id="GO:0000122">
    <property type="term" value="P:negative regulation of transcription by RNA polymerase II"/>
    <property type="evidence" value="ECO:0007669"/>
    <property type="project" value="TreeGrafter"/>
</dbReference>
<evidence type="ECO:0000256" key="8">
    <source>
        <dbReference type="ARBA" id="ARBA00023159"/>
    </source>
</evidence>
<feature type="compositionally biased region" description="Low complexity" evidence="12">
    <location>
        <begin position="92"/>
        <end position="122"/>
    </location>
</feature>
<dbReference type="PROSITE" id="PS50114">
    <property type="entry name" value="GATA_ZN_FINGER_2"/>
    <property type="match status" value="2"/>
</dbReference>
<keyword evidence="8" id="KW-0010">Activator</keyword>